<dbReference type="Proteomes" id="UP001596052">
    <property type="component" value="Unassembled WGS sequence"/>
</dbReference>
<accession>A0ABW0KLK2</accession>
<gene>
    <name evidence="2" type="ORF">ACFQDI_01885</name>
</gene>
<evidence type="ECO:0008006" key="4">
    <source>
        <dbReference type="Google" id="ProtNLM"/>
    </source>
</evidence>
<dbReference type="RefSeq" id="WP_377162813.1">
    <property type="nucleotide sequence ID" value="NZ_JBHSMQ010000001.1"/>
</dbReference>
<proteinExistence type="predicted"/>
<sequence>MKSIRALILFLSSAAAFISTQAQEKMVPELAPLQADYDAKSNAQVIQPYENAVADLRAKYLATIENTRASAQKSGKLDEALAYKAEVESVTATKSVPATDDAGTQDSLKKLRSSYRAAVSKLSQEKERRLQPLKDAYSRVLDPLIAKLTKEGRIEDAQVVKARQDRLKPLPNGPLKIVGKWNTTQSNDLKMEMTFNKDYTYNYWKDTGTFSYKAGKYLLTHTWDWEIRLTDDNTFDGVCTRGSPGVKIHGERIP</sequence>
<evidence type="ECO:0000313" key="3">
    <source>
        <dbReference type="Proteomes" id="UP001596052"/>
    </source>
</evidence>
<name>A0ABW0KLK2_9BACT</name>
<dbReference type="EMBL" id="JBHSMQ010000001">
    <property type="protein sequence ID" value="MFC5453591.1"/>
    <property type="molecule type" value="Genomic_DNA"/>
</dbReference>
<organism evidence="2 3">
    <name type="scientific">Prosthecobacter fluviatilis</name>
    <dbReference type="NCBI Taxonomy" id="445931"/>
    <lineage>
        <taxon>Bacteria</taxon>
        <taxon>Pseudomonadati</taxon>
        <taxon>Verrucomicrobiota</taxon>
        <taxon>Verrucomicrobiia</taxon>
        <taxon>Verrucomicrobiales</taxon>
        <taxon>Verrucomicrobiaceae</taxon>
        <taxon>Prosthecobacter</taxon>
    </lineage>
</organism>
<protein>
    <recommendedName>
        <fullName evidence="4">DUF3450 domain-containing protein</fullName>
    </recommendedName>
</protein>
<keyword evidence="3" id="KW-1185">Reference proteome</keyword>
<feature type="chain" id="PRO_5045967463" description="DUF3450 domain-containing protein" evidence="1">
    <location>
        <begin position="23"/>
        <end position="254"/>
    </location>
</feature>
<comment type="caution">
    <text evidence="2">The sequence shown here is derived from an EMBL/GenBank/DDBJ whole genome shotgun (WGS) entry which is preliminary data.</text>
</comment>
<evidence type="ECO:0000256" key="1">
    <source>
        <dbReference type="SAM" id="SignalP"/>
    </source>
</evidence>
<evidence type="ECO:0000313" key="2">
    <source>
        <dbReference type="EMBL" id="MFC5453591.1"/>
    </source>
</evidence>
<keyword evidence="1" id="KW-0732">Signal</keyword>
<feature type="signal peptide" evidence="1">
    <location>
        <begin position="1"/>
        <end position="22"/>
    </location>
</feature>
<reference evidence="3" key="1">
    <citation type="journal article" date="2019" name="Int. J. Syst. Evol. Microbiol.">
        <title>The Global Catalogue of Microorganisms (GCM) 10K type strain sequencing project: providing services to taxonomists for standard genome sequencing and annotation.</title>
        <authorList>
            <consortium name="The Broad Institute Genomics Platform"/>
            <consortium name="The Broad Institute Genome Sequencing Center for Infectious Disease"/>
            <person name="Wu L."/>
            <person name="Ma J."/>
        </authorList>
    </citation>
    <scope>NUCLEOTIDE SEQUENCE [LARGE SCALE GENOMIC DNA]</scope>
    <source>
        <strain evidence="3">CGMCC 4.1469</strain>
    </source>
</reference>